<dbReference type="Proteomes" id="UP000294656">
    <property type="component" value="Unassembled WGS sequence"/>
</dbReference>
<dbReference type="OrthoDB" id="9793251at2"/>
<dbReference type="Pfam" id="PF07603">
    <property type="entry name" value="Lcl_C"/>
    <property type="match status" value="1"/>
</dbReference>
<dbReference type="AlphaFoldDB" id="A0A4R6MDX1"/>
<feature type="chain" id="PRO_5020628521" evidence="1">
    <location>
        <begin position="19"/>
        <end position="168"/>
    </location>
</feature>
<dbReference type="EMBL" id="SNXC01000009">
    <property type="protein sequence ID" value="TDO99941.1"/>
    <property type="molecule type" value="Genomic_DNA"/>
</dbReference>
<keyword evidence="4" id="KW-1185">Reference proteome</keyword>
<dbReference type="InterPro" id="IPR011460">
    <property type="entry name" value="Lcl_C"/>
</dbReference>
<dbReference type="PANTHER" id="PTHR35812">
    <property type="entry name" value="LIPOPROTEIN"/>
    <property type="match status" value="1"/>
</dbReference>
<feature type="signal peptide" evidence="1">
    <location>
        <begin position="1"/>
        <end position="18"/>
    </location>
</feature>
<accession>A0A4R6MDX1</accession>
<reference evidence="3 4" key="1">
    <citation type="submission" date="2019-03" db="EMBL/GenBank/DDBJ databases">
        <title>Genomic Encyclopedia of Type Strains, Phase III (KMG-III): the genomes of soil and plant-associated and newly described type strains.</title>
        <authorList>
            <person name="Whitman W."/>
        </authorList>
    </citation>
    <scope>NUCLEOTIDE SEQUENCE [LARGE SCALE GENOMIC DNA]</scope>
    <source>
        <strain evidence="3 4">CECT 7378</strain>
    </source>
</reference>
<keyword evidence="1" id="KW-0732">Signal</keyword>
<evidence type="ECO:0000313" key="3">
    <source>
        <dbReference type="EMBL" id="TDO99941.1"/>
    </source>
</evidence>
<evidence type="ECO:0000256" key="1">
    <source>
        <dbReference type="SAM" id="SignalP"/>
    </source>
</evidence>
<proteinExistence type="predicted"/>
<comment type="caution">
    <text evidence="3">The sequence shown here is derived from an EMBL/GenBank/DDBJ whole genome shotgun (WGS) entry which is preliminary data.</text>
</comment>
<protein>
    <submittedName>
        <fullName evidence="3">Uncharacterized protein DUF1566</fullName>
    </submittedName>
</protein>
<evidence type="ECO:0000313" key="4">
    <source>
        <dbReference type="Proteomes" id="UP000294656"/>
    </source>
</evidence>
<gene>
    <name evidence="3" type="ORF">DFP79_0954</name>
</gene>
<organism evidence="3 4">
    <name type="scientific">Marinomonas balearica</name>
    <dbReference type="NCBI Taxonomy" id="491947"/>
    <lineage>
        <taxon>Bacteria</taxon>
        <taxon>Pseudomonadati</taxon>
        <taxon>Pseudomonadota</taxon>
        <taxon>Gammaproteobacteria</taxon>
        <taxon>Oceanospirillales</taxon>
        <taxon>Oceanospirillaceae</taxon>
        <taxon>Marinomonas</taxon>
    </lineage>
</organism>
<evidence type="ECO:0000259" key="2">
    <source>
        <dbReference type="Pfam" id="PF07603"/>
    </source>
</evidence>
<dbReference type="PANTHER" id="PTHR35812:SF1">
    <property type="entry name" value="LIPOPROTEIN"/>
    <property type="match status" value="1"/>
</dbReference>
<feature type="domain" description="Lcl C-terminal" evidence="2">
    <location>
        <begin position="40"/>
        <end position="163"/>
    </location>
</feature>
<name>A0A4R6MDX1_9GAMM</name>
<sequence>MRFITLLILLVSVLSAEAQTINEHIENITPDSRYTVHTDGTVTDTETRLMWKQCPEGLSGNDCNTGSANTFTWKAALEQAKAASDAGYTDWRLPNVKELGSLVALDRYRPSINLTIFPNTPASYFWSGSPFAFSSNYAWFVYFYHGYGSNCCRSSSYHVRLVRDVGAQ</sequence>
<dbReference type="RefSeq" id="WP_133502764.1">
    <property type="nucleotide sequence ID" value="NZ_SNXC01000009.1"/>
</dbReference>